<name>A0A9Q0G0N4_9ROSI</name>
<feature type="compositionally biased region" description="Polar residues" evidence="2">
    <location>
        <begin position="157"/>
        <end position="177"/>
    </location>
</feature>
<feature type="domain" description="C2 NT-type" evidence="3">
    <location>
        <begin position="6"/>
        <end position="141"/>
    </location>
</feature>
<feature type="coiled-coil region" evidence="1">
    <location>
        <begin position="889"/>
        <end position="937"/>
    </location>
</feature>
<accession>A0A9Q0G0N4</accession>
<keyword evidence="1" id="KW-0175">Coiled coil</keyword>
<feature type="coiled-coil region" evidence="1">
    <location>
        <begin position="1718"/>
        <end position="1850"/>
    </location>
</feature>
<feature type="coiled-coil region" evidence="1">
    <location>
        <begin position="1941"/>
        <end position="1996"/>
    </location>
</feature>
<dbReference type="Proteomes" id="UP001141552">
    <property type="component" value="Unassembled WGS sequence"/>
</dbReference>
<feature type="coiled-coil region" evidence="1">
    <location>
        <begin position="296"/>
        <end position="330"/>
    </location>
</feature>
<feature type="coiled-coil region" evidence="1">
    <location>
        <begin position="1591"/>
        <end position="1618"/>
    </location>
</feature>
<dbReference type="Pfam" id="PF10358">
    <property type="entry name" value="NT-C2"/>
    <property type="match status" value="1"/>
</dbReference>
<evidence type="ECO:0000259" key="3">
    <source>
        <dbReference type="PROSITE" id="PS51840"/>
    </source>
</evidence>
<comment type="caution">
    <text evidence="4">The sequence shown here is derived from an EMBL/GenBank/DDBJ whole genome shotgun (WGS) entry which is preliminary data.</text>
</comment>
<feature type="coiled-coil region" evidence="1">
    <location>
        <begin position="2055"/>
        <end position="2089"/>
    </location>
</feature>
<dbReference type="PANTHER" id="PTHR34452:SF1">
    <property type="entry name" value="SPORULATION-SPECIFIC PROTEIN"/>
    <property type="match status" value="1"/>
</dbReference>
<dbReference type="InterPro" id="IPR019448">
    <property type="entry name" value="NT-C2"/>
</dbReference>
<dbReference type="OrthoDB" id="2018427at2759"/>
<feature type="region of interest" description="Disordered" evidence="2">
    <location>
        <begin position="199"/>
        <end position="239"/>
    </location>
</feature>
<feature type="compositionally biased region" description="Basic and acidic residues" evidence="2">
    <location>
        <begin position="230"/>
        <end position="239"/>
    </location>
</feature>
<protein>
    <recommendedName>
        <fullName evidence="3">C2 NT-type domain-containing protein</fullName>
    </recommendedName>
</protein>
<reference evidence="4" key="2">
    <citation type="journal article" date="2023" name="Plants (Basel)">
        <title>Annotation of the Turnera subulata (Passifloraceae) Draft Genome Reveals the S-Locus Evolved after the Divergence of Turneroideae from Passifloroideae in a Stepwise Manner.</title>
        <authorList>
            <person name="Henning P.M."/>
            <person name="Roalson E.H."/>
            <person name="Mir W."/>
            <person name="McCubbin A.G."/>
            <person name="Shore J.S."/>
        </authorList>
    </citation>
    <scope>NUCLEOTIDE SEQUENCE</scope>
    <source>
        <strain evidence="4">F60SS</strain>
    </source>
</reference>
<organism evidence="4 5">
    <name type="scientific">Turnera subulata</name>
    <dbReference type="NCBI Taxonomy" id="218843"/>
    <lineage>
        <taxon>Eukaryota</taxon>
        <taxon>Viridiplantae</taxon>
        <taxon>Streptophyta</taxon>
        <taxon>Embryophyta</taxon>
        <taxon>Tracheophyta</taxon>
        <taxon>Spermatophyta</taxon>
        <taxon>Magnoliopsida</taxon>
        <taxon>eudicotyledons</taxon>
        <taxon>Gunneridae</taxon>
        <taxon>Pentapetalae</taxon>
        <taxon>rosids</taxon>
        <taxon>fabids</taxon>
        <taxon>Malpighiales</taxon>
        <taxon>Passifloraceae</taxon>
        <taxon>Turnera</taxon>
    </lineage>
</organism>
<feature type="region of interest" description="Disordered" evidence="2">
    <location>
        <begin position="150"/>
        <end position="177"/>
    </location>
</feature>
<dbReference type="PANTHER" id="PTHR34452">
    <property type="entry name" value="MYOSIN HEAVY CHAIN-RELATED PROTEIN"/>
    <property type="match status" value="1"/>
</dbReference>
<sequence>MSKFTKWKFEKSKVKVVFRLQFHATHIPQSGWDKLFISFIPAESGKATAKTTKANVRNGTCKWADPIYETTRLLQDIKNKQYDGKLYKLVLAMGSSRSSVLGEATINLADYADALKPSVIALPLHGCDSGTILHVTVQLLTSKTGFREFEQQRERGLQNSQNSPDESSGGKVSSTEENIYDQMDKASARIRLRGKSKDLAGLEHETGPNEDCADSGVGFDGSSNTSESLYAEKHDTSSAHEIDSLKSTVSADLGGLSLGQNPQLEKGDASEHRFLGQGTSDWVHAWSSDYSADNDLAAAYEENNRLRGSLEEAETSILELKQEISSLQNHADEIGSDAQNFSKLLAVEIASGEEMAKVVSVLRSECSKLKDDLEQFKVSKSCDPFTSKKVLEAAQNQIFRELQLRWLKGLLVVEDKVRELQNKACLGYNEKELRFLHADLEPLLSALQNLKQKTGLTNSSINLVPTEGARLKELGETNFNKREQFVSGTGLDVDLYQPLGMLHCLNIPGLVSHESDSVDASSAMKSKIFELLRELDESKTERESLSKKMDQMECYYEALVQELEENQRQMLGELQNLRNEHSTCLYAVSSAKAEMETVHQSMNDQLLRLAEEKQDVDALNKELERRAITAEAALKRARLNYSIAVDQLQKDLEVLSFQVSSMFETNDNLIRQAFADSPQLNFDGYQDTAASLKFNSREFDAAKLLQSENHCIAGKKQQLGGDILLDDLKRSLHLQEGLYRKVEEEVSEMHFVNLYLDVYSKALKETLLEASDDVKFLKGKMHNLMQQLELSTKSEELLMQKLQIATDDNRALNEYKAICTSECNDLAEQNRILGTNLEAITRENDLLVQKIAEWESLLVQYRSYESIYESCSEEKAELASLLEKKTLENVSHQNEIFSLQEQLKTVRAECDGLVSLKEDLQNTVNLLESKLQKLLVSYDESLNGLLPLNESSGPDLDSKDLPSILMRLGELQQNACEKIVQLIEEKRGLVYERDTAQVSATAVESEISLMKRRFEHDIQNMVDKLGVSNTVIQKLQLDIEGIANKLKVSSEVEEQYVQQQTGLLSDLDRLEVELQELTSKNRDLGCEILGLETLTNELERSEMTAAELAKENQALMASLQGKSEEAVNLASELKYLRESFQSLHDDNQSLIVALQDKEEKSSQLASELNSLKDSLQLLHGENQCLRTSSHDKTEEAAKLASELNILKENVRFLKDENEVLLARSKEKMEESSNLALELNNLKGNLQSLHEENRTLVDKLEDSTKLELEVKRLKESLGSLYNEKEALMVSSRDRNMESDALASEVNGMKESLQCLNDENKALMASAQAKSEESDKLASELNSLKECLESLRDENQALMVSSQDKSREPSQLASELTVLKKELQLLHNELQNERSLRAGLESNISDITSQLNEKQSQLLQLDQHESEMARLKQLLSDLESEKSTVCHRLLRYEECLENARRESSSVSAIQTQLSEVQELLISEDVAFIYLKTQYEGMLLELLQQRNSANFHLAELHKKNTEVENKLSCSLDNEAKYIEKNESLLADIGSLRSQLEDSVAENKLLMESSRVLRAELEECKDNAQKVCCIYSEDNTQHVLELETLKQMLASFEEEVDNLMLSKVELDVIVLLLKDKFEEHRAQIILLEGYHDELEMMQKQSIELKQKLSEQILKTEEYRNLSIRLKELKDKADTECIQARDRRQSDGPPAAMQESLRIAFIKEQYETRLQELKQQLSISKKHSEEMLWKLQDAIDDIENRKKSEASHLKKNEELGMKILELEAELQSLLSEKREKMNAYDLMKAEMECSLISLECCKEEKQKLEASLQDCVEEKSKMQLELNQIKELLESSKSDIVSCTGLTGDSSPKYLERDICSNKVGGEECPSAVSVDEADHKMMPMSIQPEQGALVSSSVNGLGSSILINEQKLLDGDVKHLAIINDHFRAESLKSSMDHLSNELERMKNENSTLLQDDNNFNQKFPGLQRELMQLEEANEELGRMFPLFSQFSGSGNALERVLALEIELAEALQAKKRASIHFQSSFLKQHSDEEAVFKSFRDINELIKDMLEMKGRYAAVETELKEMHDRYSQLSLQFAEVEGERQKLMMTLKNVRSSKKAIHLIRSSSASLEDHPS</sequence>
<feature type="coiled-coil region" evidence="1">
    <location>
        <begin position="1060"/>
        <end position="1125"/>
    </location>
</feature>
<dbReference type="EMBL" id="JAKUCV010002899">
    <property type="protein sequence ID" value="KAJ4841028.1"/>
    <property type="molecule type" value="Genomic_DNA"/>
</dbReference>
<reference evidence="4" key="1">
    <citation type="submission" date="2022-02" db="EMBL/GenBank/DDBJ databases">
        <authorList>
            <person name="Henning P.M."/>
            <person name="McCubbin A.G."/>
            <person name="Shore J.S."/>
        </authorList>
    </citation>
    <scope>NUCLEOTIDE SEQUENCE</scope>
    <source>
        <strain evidence="4">F60SS</strain>
        <tissue evidence="4">Leaves</tissue>
    </source>
</reference>
<evidence type="ECO:0000256" key="1">
    <source>
        <dbReference type="SAM" id="Coils"/>
    </source>
</evidence>
<feature type="coiled-coil region" evidence="1">
    <location>
        <begin position="1311"/>
        <end position="1439"/>
    </location>
</feature>
<gene>
    <name evidence="4" type="ORF">Tsubulata_030986</name>
</gene>
<feature type="coiled-coil region" evidence="1">
    <location>
        <begin position="1154"/>
        <end position="1282"/>
    </location>
</feature>
<evidence type="ECO:0000313" key="5">
    <source>
        <dbReference type="Proteomes" id="UP001141552"/>
    </source>
</evidence>
<dbReference type="PROSITE" id="PS51840">
    <property type="entry name" value="C2_NT"/>
    <property type="match status" value="1"/>
</dbReference>
<feature type="coiled-coil region" evidence="1">
    <location>
        <begin position="528"/>
        <end position="640"/>
    </location>
</feature>
<proteinExistence type="predicted"/>
<evidence type="ECO:0000256" key="2">
    <source>
        <dbReference type="SAM" id="MobiDB-lite"/>
    </source>
</evidence>
<keyword evidence="5" id="KW-1185">Reference proteome</keyword>
<evidence type="ECO:0000313" key="4">
    <source>
        <dbReference type="EMBL" id="KAJ4841028.1"/>
    </source>
</evidence>